<sequence length="296" mass="32564">MRYLVASCFAAALLASTAPAAAQESHPNHGLSDQIPNVILGPSEDGIGSAQAAKRMESVLAAPRRDKDRVRDVWRHPAETLAFFQVEPGMTVVDYIPGGGWYTRILAPYLGPKGLYIGLTPDPRVADSDDRSDYYTRLPGRFREGVPGWSLAGAPVAIYGSQELPAALKGQVDRVLIFREMHNMLRTGVLYAELVRMRELLAEDGLLGIVQHRAKADAPSDYTLGGNGYMRERDVIALVEAHGFELVESSEINANPRDTADHEGGVWRLAPVWSGRKAELKDIGESDRMTLLFRKR</sequence>
<dbReference type="GO" id="GO:0032259">
    <property type="term" value="P:methylation"/>
    <property type="evidence" value="ECO:0007669"/>
    <property type="project" value="UniProtKB-KW"/>
</dbReference>
<dbReference type="PIRSF" id="PIRSF031679">
    <property type="entry name" value="Mtase_Alr7345_prd"/>
    <property type="match status" value="1"/>
</dbReference>
<dbReference type="RefSeq" id="WP_173215654.1">
    <property type="nucleotide sequence ID" value="NZ_CP053921.1"/>
</dbReference>
<dbReference type="InterPro" id="IPR016980">
    <property type="entry name" value="S-AdoMet-dep_MeTrfase_Alr7345"/>
</dbReference>
<dbReference type="SUPFAM" id="SSF53335">
    <property type="entry name" value="S-adenosyl-L-methionine-dependent methyltransferases"/>
    <property type="match status" value="1"/>
</dbReference>
<keyword evidence="2" id="KW-0489">Methyltransferase</keyword>
<dbReference type="InterPro" id="IPR029063">
    <property type="entry name" value="SAM-dependent_MTases_sf"/>
</dbReference>
<gene>
    <name evidence="2" type="ORF">HQR01_14145</name>
</gene>
<name>A0A7D3XBC1_9SPHN</name>
<dbReference type="EMBL" id="CP053921">
    <property type="protein sequence ID" value="QKG72415.1"/>
    <property type="molecule type" value="Genomic_DNA"/>
</dbReference>
<dbReference type="Gene3D" id="3.40.50.150">
    <property type="entry name" value="Vaccinia Virus protein VP39"/>
    <property type="match status" value="1"/>
</dbReference>
<feature type="chain" id="PRO_5028953339" evidence="1">
    <location>
        <begin position="23"/>
        <end position="296"/>
    </location>
</feature>
<accession>A0A7D3XBC1</accession>
<organism evidence="2 3">
    <name type="scientific">Erythrobacter mangrovi</name>
    <dbReference type="NCBI Taxonomy" id="2739433"/>
    <lineage>
        <taxon>Bacteria</taxon>
        <taxon>Pseudomonadati</taxon>
        <taxon>Pseudomonadota</taxon>
        <taxon>Alphaproteobacteria</taxon>
        <taxon>Sphingomonadales</taxon>
        <taxon>Erythrobacteraceae</taxon>
        <taxon>Erythrobacter/Porphyrobacter group</taxon>
        <taxon>Erythrobacter</taxon>
    </lineage>
</organism>
<protein>
    <submittedName>
        <fullName evidence="2">Class I SAM-dependent methyltransferase</fullName>
    </submittedName>
</protein>
<keyword evidence="1" id="KW-0732">Signal</keyword>
<feature type="signal peptide" evidence="1">
    <location>
        <begin position="1"/>
        <end position="22"/>
    </location>
</feature>
<evidence type="ECO:0000256" key="1">
    <source>
        <dbReference type="SAM" id="SignalP"/>
    </source>
</evidence>
<dbReference type="AlphaFoldDB" id="A0A7D3XBC1"/>
<dbReference type="KEGG" id="emv:HQR01_14145"/>
<dbReference type="Proteomes" id="UP000504693">
    <property type="component" value="Chromosome"/>
</dbReference>
<reference evidence="2 3" key="1">
    <citation type="submission" date="2020-05" db="EMBL/GenBank/DDBJ databases">
        <title>Erythrobacter mangrovi sp. nov., isolated from rhizosphere soil of mangrove plant (Kandelia candel).</title>
        <authorList>
            <person name="Ye Y.H."/>
        </authorList>
    </citation>
    <scope>NUCLEOTIDE SEQUENCE [LARGE SCALE GENOMIC DNA]</scope>
    <source>
        <strain evidence="2 3">EB310</strain>
    </source>
</reference>
<keyword evidence="2" id="KW-0808">Transferase</keyword>
<evidence type="ECO:0000313" key="3">
    <source>
        <dbReference type="Proteomes" id="UP000504693"/>
    </source>
</evidence>
<dbReference type="GO" id="GO:0008168">
    <property type="term" value="F:methyltransferase activity"/>
    <property type="evidence" value="ECO:0007669"/>
    <property type="project" value="UniProtKB-KW"/>
</dbReference>
<proteinExistence type="predicted"/>
<keyword evidence="3" id="KW-1185">Reference proteome</keyword>
<evidence type="ECO:0000313" key="2">
    <source>
        <dbReference type="EMBL" id="QKG72415.1"/>
    </source>
</evidence>